<gene>
    <name evidence="6" type="ORF">JKL49_08950</name>
</gene>
<name>A0A941D069_9CAUL</name>
<feature type="repeat" description="TPR" evidence="3">
    <location>
        <begin position="468"/>
        <end position="501"/>
    </location>
</feature>
<evidence type="ECO:0000256" key="2">
    <source>
        <dbReference type="ARBA" id="ARBA00022803"/>
    </source>
</evidence>
<dbReference type="InterPro" id="IPR019734">
    <property type="entry name" value="TPR_rpt"/>
</dbReference>
<dbReference type="PROSITE" id="PS51257">
    <property type="entry name" value="PROKAR_LIPOPROTEIN"/>
    <property type="match status" value="1"/>
</dbReference>
<dbReference type="Proteomes" id="UP000622580">
    <property type="component" value="Unassembled WGS sequence"/>
</dbReference>
<dbReference type="EMBL" id="JAGSGD010000001">
    <property type="protein sequence ID" value="MBR7619512.1"/>
    <property type="molecule type" value="Genomic_DNA"/>
</dbReference>
<dbReference type="PANTHER" id="PTHR45586:SF1">
    <property type="entry name" value="LIPOPOLYSACCHARIDE ASSEMBLY PROTEIN B"/>
    <property type="match status" value="1"/>
</dbReference>
<dbReference type="Pfam" id="PF13432">
    <property type="entry name" value="TPR_16"/>
    <property type="match status" value="2"/>
</dbReference>
<evidence type="ECO:0000256" key="1">
    <source>
        <dbReference type="ARBA" id="ARBA00022737"/>
    </source>
</evidence>
<feature type="region of interest" description="Disordered" evidence="4">
    <location>
        <begin position="539"/>
        <end position="563"/>
    </location>
</feature>
<evidence type="ECO:0000256" key="3">
    <source>
        <dbReference type="PROSITE-ProRule" id="PRU00339"/>
    </source>
</evidence>
<dbReference type="RefSeq" id="WP_215339862.1">
    <property type="nucleotide sequence ID" value="NZ_JAGSGD010000001.1"/>
</dbReference>
<organism evidence="6 7">
    <name type="scientific">Phenylobacterium glaciei</name>
    <dbReference type="NCBI Taxonomy" id="2803784"/>
    <lineage>
        <taxon>Bacteria</taxon>
        <taxon>Pseudomonadati</taxon>
        <taxon>Pseudomonadota</taxon>
        <taxon>Alphaproteobacteria</taxon>
        <taxon>Caulobacterales</taxon>
        <taxon>Caulobacteraceae</taxon>
        <taxon>Phenylobacterium</taxon>
    </lineage>
</organism>
<keyword evidence="1" id="KW-0677">Repeat</keyword>
<comment type="caution">
    <text evidence="6">The sequence shown here is derived from an EMBL/GenBank/DDBJ whole genome shotgun (WGS) entry which is preliminary data.</text>
</comment>
<dbReference type="SUPFAM" id="SSF48452">
    <property type="entry name" value="TPR-like"/>
    <property type="match status" value="1"/>
</dbReference>
<accession>A0A941D069</accession>
<sequence length="563" mass="59694">MRKLLVCVAPLVLLAACATKPGDDLASLDDLGGSSYGLFLAGQGALNDGRGAQAAAYFEQAQAGGGEDELISERAFTAAVMAGDITKAAALAPTGAESSEASKRLGRMVQAVEAMANNQGKAAKGLLAPEGMGFPHKGAAALLSPWASAMAGDAEGATVRPELRNDKVVEYFGLLGQANLFERAKRYDEAETDFKALTAGENPGDMVLLAYGGFLERRGKRLDAVAVYDKGLAAEPSNTTLLAAKARAATGKGAPPMLTLRQGAAQALMAPAASMLAANQDQIGLVYLRLALRLDPNRNEAWLMVGGLMETAGDIDSARDAFSKPKPGSAEYAAARSKLAWSYQNAKDSETALKMAREAAASGDLDAKVTLADMLRVNEQFAESAVILTQVLAARPGDWRLLYARGVAYDRSGRWADGETDLRAALKIRPDDSELLNYLGYSWIDRGEHLPEALAMVQRAVASNPKSGAMIDSLGWAYYRLGDYKKAVEKLEEAIELEAGDPDINNHLGDAYWRIGRRAEAAFQWKRVLTLNPDAKTKTEAETKLASGLGPTGPAQSPRVAGQ</sequence>
<evidence type="ECO:0000256" key="5">
    <source>
        <dbReference type="SAM" id="SignalP"/>
    </source>
</evidence>
<keyword evidence="2 3" id="KW-0802">TPR repeat</keyword>
<reference evidence="6" key="1">
    <citation type="submission" date="2021-04" db="EMBL/GenBank/DDBJ databases">
        <title>Draft genome assembly of strain Phenylobacterium sp. 20VBR1 using MiniION and Illumina platforms.</title>
        <authorList>
            <person name="Thomas F.A."/>
            <person name="Krishnan K.P."/>
            <person name="Sinha R.K."/>
        </authorList>
    </citation>
    <scope>NUCLEOTIDE SEQUENCE</scope>
    <source>
        <strain evidence="6">20VBR1</strain>
    </source>
</reference>
<dbReference type="Gene3D" id="1.25.40.10">
    <property type="entry name" value="Tetratricopeptide repeat domain"/>
    <property type="match status" value="4"/>
</dbReference>
<dbReference type="InterPro" id="IPR011990">
    <property type="entry name" value="TPR-like_helical_dom_sf"/>
</dbReference>
<keyword evidence="7" id="KW-1185">Reference proteome</keyword>
<evidence type="ECO:0000313" key="6">
    <source>
        <dbReference type="EMBL" id="MBR7619512.1"/>
    </source>
</evidence>
<dbReference type="AlphaFoldDB" id="A0A941D069"/>
<protein>
    <submittedName>
        <fullName evidence="6">Tetratricopeptide repeat protein</fullName>
    </submittedName>
</protein>
<dbReference type="SMART" id="SM00028">
    <property type="entry name" value="TPR"/>
    <property type="match status" value="6"/>
</dbReference>
<dbReference type="PROSITE" id="PS50005">
    <property type="entry name" value="TPR"/>
    <property type="match status" value="2"/>
</dbReference>
<proteinExistence type="predicted"/>
<feature type="repeat" description="TPR" evidence="3">
    <location>
        <begin position="502"/>
        <end position="535"/>
    </location>
</feature>
<evidence type="ECO:0000256" key="4">
    <source>
        <dbReference type="SAM" id="MobiDB-lite"/>
    </source>
</evidence>
<feature type="chain" id="PRO_5037000823" evidence="5">
    <location>
        <begin position="19"/>
        <end position="563"/>
    </location>
</feature>
<evidence type="ECO:0000313" key="7">
    <source>
        <dbReference type="Proteomes" id="UP000622580"/>
    </source>
</evidence>
<dbReference type="Pfam" id="PF13414">
    <property type="entry name" value="TPR_11"/>
    <property type="match status" value="1"/>
</dbReference>
<feature type="signal peptide" evidence="5">
    <location>
        <begin position="1"/>
        <end position="18"/>
    </location>
</feature>
<dbReference type="PANTHER" id="PTHR45586">
    <property type="entry name" value="TPR REPEAT-CONTAINING PROTEIN PA4667"/>
    <property type="match status" value="1"/>
</dbReference>
<keyword evidence="5" id="KW-0732">Signal</keyword>
<dbReference type="InterPro" id="IPR051012">
    <property type="entry name" value="CellSynth/LPSAsmb/PSIAsmb"/>
</dbReference>